<dbReference type="Proteomes" id="UP000824782">
    <property type="component" value="Unassembled WGS sequence"/>
</dbReference>
<protein>
    <recommendedName>
        <fullName evidence="7">Protein kinase domain-containing protein</fullName>
    </recommendedName>
</protein>
<accession>A0AAV7B2E0</accession>
<evidence type="ECO:0000313" key="9">
    <source>
        <dbReference type="Proteomes" id="UP000824782"/>
    </source>
</evidence>
<dbReference type="GO" id="GO:0005524">
    <property type="term" value="F:ATP binding"/>
    <property type="evidence" value="ECO:0007669"/>
    <property type="project" value="UniProtKB-UniRule"/>
</dbReference>
<keyword evidence="9" id="KW-1185">Reference proteome</keyword>
<gene>
    <name evidence="8" type="ORF">GDO81_013335</name>
</gene>
<dbReference type="PANTHER" id="PTHR48016">
    <property type="entry name" value="MAP KINASE KINASE KINASE SSK2-RELATED-RELATED"/>
    <property type="match status" value="1"/>
</dbReference>
<name>A0AAV7B2E0_ENGPU</name>
<comment type="caution">
    <text evidence="8">The sequence shown here is derived from an EMBL/GenBank/DDBJ whole genome shotgun (WGS) entry which is preliminary data.</text>
</comment>
<evidence type="ECO:0000256" key="1">
    <source>
        <dbReference type="ARBA" id="ARBA00022679"/>
    </source>
</evidence>
<dbReference type="PROSITE" id="PS00108">
    <property type="entry name" value="PROTEIN_KINASE_ST"/>
    <property type="match status" value="1"/>
</dbReference>
<dbReference type="Gene3D" id="1.10.510.10">
    <property type="entry name" value="Transferase(Phosphotransferase) domain 1"/>
    <property type="match status" value="1"/>
</dbReference>
<evidence type="ECO:0000259" key="7">
    <source>
        <dbReference type="PROSITE" id="PS50011"/>
    </source>
</evidence>
<keyword evidence="2 5" id="KW-0547">Nucleotide-binding</keyword>
<dbReference type="SUPFAM" id="SSF56112">
    <property type="entry name" value="Protein kinase-like (PK-like)"/>
    <property type="match status" value="1"/>
</dbReference>
<dbReference type="Pfam" id="PF00069">
    <property type="entry name" value="Pkinase"/>
    <property type="match status" value="1"/>
</dbReference>
<dbReference type="SMART" id="SM00220">
    <property type="entry name" value="S_TKc"/>
    <property type="match status" value="1"/>
</dbReference>
<dbReference type="PANTHER" id="PTHR48016:SF9">
    <property type="entry name" value="MITOGEN-ACTIVATED PROTEIN KINASE KINASE KINASE 14"/>
    <property type="match status" value="1"/>
</dbReference>
<dbReference type="InterPro" id="IPR000719">
    <property type="entry name" value="Prot_kinase_dom"/>
</dbReference>
<dbReference type="InterPro" id="IPR017441">
    <property type="entry name" value="Protein_kinase_ATP_BS"/>
</dbReference>
<dbReference type="PROSITE" id="PS50011">
    <property type="entry name" value="PROTEIN_KINASE_DOM"/>
    <property type="match status" value="1"/>
</dbReference>
<dbReference type="Gene3D" id="3.30.200.20">
    <property type="entry name" value="Phosphorylase Kinase, domain 1"/>
    <property type="match status" value="1"/>
</dbReference>
<keyword evidence="1" id="KW-0808">Transferase</keyword>
<dbReference type="InterPro" id="IPR050538">
    <property type="entry name" value="MAP_kinase_kinase_kinase"/>
</dbReference>
<dbReference type="GO" id="GO:0007249">
    <property type="term" value="P:canonical NF-kappaB signal transduction"/>
    <property type="evidence" value="ECO:0007669"/>
    <property type="project" value="TreeGrafter"/>
</dbReference>
<dbReference type="InterPro" id="IPR008271">
    <property type="entry name" value="Ser/Thr_kinase_AS"/>
</dbReference>
<proteinExistence type="inferred from homology"/>
<evidence type="ECO:0000313" key="8">
    <source>
        <dbReference type="EMBL" id="KAG8566654.1"/>
    </source>
</evidence>
<evidence type="ECO:0000256" key="5">
    <source>
        <dbReference type="PROSITE-ProRule" id="PRU10141"/>
    </source>
</evidence>
<keyword evidence="6" id="KW-0723">Serine/threonine-protein kinase</keyword>
<dbReference type="InterPro" id="IPR011009">
    <property type="entry name" value="Kinase-like_dom_sf"/>
</dbReference>
<dbReference type="PROSITE" id="PS00107">
    <property type="entry name" value="PROTEIN_KINASE_ATP"/>
    <property type="match status" value="1"/>
</dbReference>
<dbReference type="EMBL" id="WNYA01000006">
    <property type="protein sequence ID" value="KAG8566654.1"/>
    <property type="molecule type" value="Genomic_DNA"/>
</dbReference>
<reference evidence="8" key="1">
    <citation type="thesis" date="2020" institute="ProQuest LLC" country="789 East Eisenhower Parkway, Ann Arbor, MI, USA">
        <title>Comparative Genomics and Chromosome Evolution.</title>
        <authorList>
            <person name="Mudd A.B."/>
        </authorList>
    </citation>
    <scope>NUCLEOTIDE SEQUENCE</scope>
    <source>
        <strain evidence="8">237g6f4</strain>
        <tissue evidence="8">Blood</tissue>
    </source>
</reference>
<dbReference type="AlphaFoldDB" id="A0AAV7B2E0"/>
<evidence type="ECO:0000256" key="6">
    <source>
        <dbReference type="RuleBase" id="RU000304"/>
    </source>
</evidence>
<evidence type="ECO:0000256" key="3">
    <source>
        <dbReference type="ARBA" id="ARBA00022777"/>
    </source>
</evidence>
<organism evidence="8 9">
    <name type="scientific">Engystomops pustulosus</name>
    <name type="common">Tungara frog</name>
    <name type="synonym">Physalaemus pustulosus</name>
    <dbReference type="NCBI Taxonomy" id="76066"/>
    <lineage>
        <taxon>Eukaryota</taxon>
        <taxon>Metazoa</taxon>
        <taxon>Chordata</taxon>
        <taxon>Craniata</taxon>
        <taxon>Vertebrata</taxon>
        <taxon>Euteleostomi</taxon>
        <taxon>Amphibia</taxon>
        <taxon>Batrachia</taxon>
        <taxon>Anura</taxon>
        <taxon>Neobatrachia</taxon>
        <taxon>Hyloidea</taxon>
        <taxon>Leptodactylidae</taxon>
        <taxon>Leiuperinae</taxon>
        <taxon>Engystomops</taxon>
    </lineage>
</organism>
<keyword evidence="3" id="KW-0418">Kinase</keyword>
<feature type="binding site" evidence="5">
    <location>
        <position position="42"/>
    </location>
    <ligand>
        <name>ATP</name>
        <dbReference type="ChEBI" id="CHEBI:30616"/>
    </ligand>
</feature>
<evidence type="ECO:0000256" key="4">
    <source>
        <dbReference type="ARBA" id="ARBA00022840"/>
    </source>
</evidence>
<comment type="similarity">
    <text evidence="6">Belongs to the protein kinase superfamily.</text>
</comment>
<dbReference type="GO" id="GO:0004674">
    <property type="term" value="F:protein serine/threonine kinase activity"/>
    <property type="evidence" value="ECO:0007669"/>
    <property type="project" value="UniProtKB-KW"/>
</dbReference>
<evidence type="ECO:0000256" key="2">
    <source>
        <dbReference type="ARBA" id="ARBA00022741"/>
    </source>
</evidence>
<feature type="domain" description="Protein kinase" evidence="7">
    <location>
        <begin position="13"/>
        <end position="268"/>
    </location>
</feature>
<sequence length="437" mass="49372">MEDYEYRQDNHWTASKDPLGHGSFGDVFLGKDNKSGFEFAAKQIHVDVFRSEELTCCLAVKSENIIPVYGAVREGPWITVFMKHMDGGSLGQLIRTRGYLEEDWALHYTEQVLQGLKHLHAENILHGDIKAENVLLSDNGKTVYLCDFGHAVHLPASGCKTRLLTGDHIPGTETHMAPEILQGELFDTKIDVWSACCMLLHMLNGWHPWSRTHKGPLYLKIATEPPPLQEIPPNCSNLTHSLLVDGLQKDPKNRADVMDLIQKVGVALDKIGGLKSSYDTEFREPRTFPPTFKEEVPVVSNSQLETFNEKVKAEHGYNLQQIIEDACLKSHTRMEQANMPFELEIERLELDLYMENLSQLFLPEEHEKMFLSEPSVESLLSHKDSMTILDTKSSGIYSLDSQMEPWSLQSGSMFNSGITTTPSWLTGKLKDFNTVRG</sequence>
<keyword evidence="4 5" id="KW-0067">ATP-binding</keyword>